<dbReference type="RefSeq" id="WP_072965785.1">
    <property type="nucleotide sequence ID" value="NZ_FRAJ01000004.1"/>
</dbReference>
<dbReference type="PANTHER" id="PTHR46986:SF1">
    <property type="entry name" value="ENDORIBONUCLEASE YBEY, CHLOROPLASTIC"/>
    <property type="match status" value="1"/>
</dbReference>
<protein>
    <recommendedName>
        <fullName evidence="9">Endoribonuclease YbeY</fullName>
        <ecNumber evidence="9">3.1.-.-</ecNumber>
    </recommendedName>
</protein>
<dbReference type="EC" id="3.1.-.-" evidence="9"/>
<dbReference type="STRING" id="1121266.SAMN02745883_00472"/>
<keyword evidence="9" id="KW-0963">Cytoplasm</keyword>
<evidence type="ECO:0000256" key="4">
    <source>
        <dbReference type="ARBA" id="ARBA00022722"/>
    </source>
</evidence>
<evidence type="ECO:0000256" key="2">
    <source>
        <dbReference type="ARBA" id="ARBA00022517"/>
    </source>
</evidence>
<dbReference type="GO" id="GO:0008270">
    <property type="term" value="F:zinc ion binding"/>
    <property type="evidence" value="ECO:0007669"/>
    <property type="project" value="UniProtKB-UniRule"/>
</dbReference>
<sequence>MDVIVDNRQNKIQLNDKLINLVKKVVEKCLNEEGIKQDVEISISFVDNNEIRELNKNFRDKDTKTDVLSFPQYDNIEMIKSLDTKIILGDIVISLEKAREQSVEYGHTFEREVAFLTAHSMYHLFGFDHDTEENTKIMRQKEEKVLKDLGILR</sequence>
<dbReference type="SUPFAM" id="SSF55486">
    <property type="entry name" value="Metalloproteases ('zincins'), catalytic domain"/>
    <property type="match status" value="1"/>
</dbReference>
<keyword evidence="3 9" id="KW-0698">rRNA processing</keyword>
<name>A0A1M6MBG5_9FIRM</name>
<dbReference type="GO" id="GO:0004222">
    <property type="term" value="F:metalloendopeptidase activity"/>
    <property type="evidence" value="ECO:0007669"/>
    <property type="project" value="InterPro"/>
</dbReference>
<evidence type="ECO:0000256" key="8">
    <source>
        <dbReference type="ARBA" id="ARBA00022833"/>
    </source>
</evidence>
<accession>A0A1M6MBG5</accession>
<dbReference type="Proteomes" id="UP000184082">
    <property type="component" value="Unassembled WGS sequence"/>
</dbReference>
<dbReference type="GO" id="GO:0005737">
    <property type="term" value="C:cytoplasm"/>
    <property type="evidence" value="ECO:0007669"/>
    <property type="project" value="UniProtKB-SubCell"/>
</dbReference>
<evidence type="ECO:0000313" key="10">
    <source>
        <dbReference type="EMBL" id="SHJ80822.1"/>
    </source>
</evidence>
<comment type="cofactor">
    <cofactor evidence="9">
        <name>Zn(2+)</name>
        <dbReference type="ChEBI" id="CHEBI:29105"/>
    </cofactor>
    <text evidence="9">Binds 1 zinc ion.</text>
</comment>
<dbReference type="NCBIfam" id="TIGR00043">
    <property type="entry name" value="rRNA maturation RNase YbeY"/>
    <property type="match status" value="1"/>
</dbReference>
<comment type="similarity">
    <text evidence="1 9">Belongs to the endoribonuclease YbeY family.</text>
</comment>
<keyword evidence="8 9" id="KW-0862">Zinc</keyword>
<feature type="binding site" evidence="9">
    <location>
        <position position="129"/>
    </location>
    <ligand>
        <name>Zn(2+)</name>
        <dbReference type="ChEBI" id="CHEBI:29105"/>
        <note>catalytic</note>
    </ligand>
</feature>
<organism evidence="10 11">
    <name type="scientific">Caminicella sporogenes DSM 14501</name>
    <dbReference type="NCBI Taxonomy" id="1121266"/>
    <lineage>
        <taxon>Bacteria</taxon>
        <taxon>Bacillati</taxon>
        <taxon>Bacillota</taxon>
        <taxon>Clostridia</taxon>
        <taxon>Peptostreptococcales</taxon>
        <taxon>Caminicellaceae</taxon>
        <taxon>Caminicella</taxon>
    </lineage>
</organism>
<proteinExistence type="inferred from homology"/>
<dbReference type="Pfam" id="PF02130">
    <property type="entry name" value="YbeY"/>
    <property type="match status" value="1"/>
</dbReference>
<dbReference type="EMBL" id="FRAJ01000004">
    <property type="protein sequence ID" value="SHJ80822.1"/>
    <property type="molecule type" value="Genomic_DNA"/>
</dbReference>
<dbReference type="AlphaFoldDB" id="A0A1M6MBG5"/>
<keyword evidence="6 9" id="KW-0255">Endonuclease</keyword>
<keyword evidence="2 9" id="KW-0690">Ribosome biogenesis</keyword>
<keyword evidence="5 9" id="KW-0479">Metal-binding</keyword>
<evidence type="ECO:0000313" key="11">
    <source>
        <dbReference type="Proteomes" id="UP000184082"/>
    </source>
</evidence>
<keyword evidence="4 9" id="KW-0540">Nuclease</keyword>
<evidence type="ECO:0000256" key="1">
    <source>
        <dbReference type="ARBA" id="ARBA00010875"/>
    </source>
</evidence>
<reference evidence="10 11" key="1">
    <citation type="submission" date="2016-11" db="EMBL/GenBank/DDBJ databases">
        <authorList>
            <person name="Jaros S."/>
            <person name="Januszkiewicz K."/>
            <person name="Wedrychowicz H."/>
        </authorList>
    </citation>
    <scope>NUCLEOTIDE SEQUENCE [LARGE SCALE GENOMIC DNA]</scope>
    <source>
        <strain evidence="10 11">DSM 14501</strain>
    </source>
</reference>
<comment type="function">
    <text evidence="9">Single strand-specific metallo-endoribonuclease involved in late-stage 70S ribosome quality control and in maturation of the 3' terminus of the 16S rRNA.</text>
</comment>
<comment type="subcellular location">
    <subcellularLocation>
        <location evidence="9">Cytoplasm</location>
    </subcellularLocation>
</comment>
<dbReference type="InterPro" id="IPR002036">
    <property type="entry name" value="YbeY"/>
</dbReference>
<dbReference type="InterPro" id="IPR020549">
    <property type="entry name" value="YbeY_CS"/>
</dbReference>
<evidence type="ECO:0000256" key="7">
    <source>
        <dbReference type="ARBA" id="ARBA00022801"/>
    </source>
</evidence>
<feature type="binding site" evidence="9">
    <location>
        <position position="123"/>
    </location>
    <ligand>
        <name>Zn(2+)</name>
        <dbReference type="ChEBI" id="CHEBI:29105"/>
        <note>catalytic</note>
    </ligand>
</feature>
<evidence type="ECO:0000256" key="9">
    <source>
        <dbReference type="HAMAP-Rule" id="MF_00009"/>
    </source>
</evidence>
<evidence type="ECO:0000256" key="3">
    <source>
        <dbReference type="ARBA" id="ARBA00022552"/>
    </source>
</evidence>
<keyword evidence="7 9" id="KW-0378">Hydrolase</keyword>
<gene>
    <name evidence="9" type="primary">ybeY</name>
    <name evidence="10" type="ORF">SAMN02745883_00472</name>
</gene>
<dbReference type="InterPro" id="IPR023091">
    <property type="entry name" value="MetalPrtase_cat_dom_sf_prd"/>
</dbReference>
<evidence type="ECO:0000256" key="6">
    <source>
        <dbReference type="ARBA" id="ARBA00022759"/>
    </source>
</evidence>
<dbReference type="GO" id="GO:0004521">
    <property type="term" value="F:RNA endonuclease activity"/>
    <property type="evidence" value="ECO:0007669"/>
    <property type="project" value="UniProtKB-UniRule"/>
</dbReference>
<dbReference type="Gene3D" id="3.40.390.30">
    <property type="entry name" value="Metalloproteases ('zincins'), catalytic domain"/>
    <property type="match status" value="1"/>
</dbReference>
<dbReference type="PROSITE" id="PS01306">
    <property type="entry name" value="UPF0054"/>
    <property type="match status" value="1"/>
</dbReference>
<evidence type="ECO:0000256" key="5">
    <source>
        <dbReference type="ARBA" id="ARBA00022723"/>
    </source>
</evidence>
<dbReference type="HAMAP" id="MF_00009">
    <property type="entry name" value="Endoribonucl_YbeY"/>
    <property type="match status" value="1"/>
</dbReference>
<dbReference type="PANTHER" id="PTHR46986">
    <property type="entry name" value="ENDORIBONUCLEASE YBEY, CHLOROPLASTIC"/>
    <property type="match status" value="1"/>
</dbReference>
<feature type="binding site" evidence="9">
    <location>
        <position position="119"/>
    </location>
    <ligand>
        <name>Zn(2+)</name>
        <dbReference type="ChEBI" id="CHEBI:29105"/>
        <note>catalytic</note>
    </ligand>
</feature>
<dbReference type="GO" id="GO:0006364">
    <property type="term" value="P:rRNA processing"/>
    <property type="evidence" value="ECO:0007669"/>
    <property type="project" value="UniProtKB-UniRule"/>
</dbReference>
<keyword evidence="11" id="KW-1185">Reference proteome</keyword>